<dbReference type="SUPFAM" id="SSF52283">
    <property type="entry name" value="Formate/glycerate dehydrogenase catalytic domain-like"/>
    <property type="match status" value="1"/>
</dbReference>
<protein>
    <recommendedName>
        <fullName evidence="7">D-isomer specific 2-hydroxyacid dehydrogenase NAD-binding domain-containing protein</fullName>
    </recommendedName>
</protein>
<dbReference type="GO" id="GO:0016618">
    <property type="term" value="F:hydroxypyruvate reductase [NAD(P)H] activity"/>
    <property type="evidence" value="ECO:0007669"/>
    <property type="project" value="UniProtKB-ARBA"/>
</dbReference>
<dbReference type="InterPro" id="IPR050223">
    <property type="entry name" value="D-isomer_2-hydroxyacid_DH"/>
</dbReference>
<keyword evidence="2" id="KW-0521">NADP</keyword>
<dbReference type="InterPro" id="IPR036291">
    <property type="entry name" value="NAD(P)-bd_dom_sf"/>
</dbReference>
<keyword evidence="5" id="KW-0601">Photorespiration</keyword>
<comment type="similarity">
    <text evidence="6">Belongs to the D-isomer specific 2-hydroxyacid dehydrogenase family. GyaR subfamily.</text>
</comment>
<dbReference type="GO" id="GO:0030267">
    <property type="term" value="F:glyoxylate reductase (NADPH) activity"/>
    <property type="evidence" value="ECO:0007669"/>
    <property type="project" value="TreeGrafter"/>
</dbReference>
<evidence type="ECO:0000313" key="9">
    <source>
        <dbReference type="Proteomes" id="UP001428341"/>
    </source>
</evidence>
<evidence type="ECO:0000256" key="4">
    <source>
        <dbReference type="ARBA" id="ARBA00023027"/>
    </source>
</evidence>
<dbReference type="Proteomes" id="UP001428341">
    <property type="component" value="Unassembled WGS sequence"/>
</dbReference>
<keyword evidence="4" id="KW-0520">NAD</keyword>
<reference evidence="8 9" key="1">
    <citation type="submission" date="2024-05" db="EMBL/GenBank/DDBJ databases">
        <title>Haplotype-resolved chromosome-level genome assembly of Huyou (Citrus changshanensis).</title>
        <authorList>
            <person name="Miao C."/>
            <person name="Chen W."/>
            <person name="Wu Y."/>
            <person name="Wang L."/>
            <person name="Zhao S."/>
            <person name="Grierson D."/>
            <person name="Xu C."/>
            <person name="Chen K."/>
        </authorList>
    </citation>
    <scope>NUCLEOTIDE SEQUENCE [LARGE SCALE GENOMIC DNA]</scope>
    <source>
        <strain evidence="8">01-14</strain>
        <tissue evidence="8">Leaf</tissue>
    </source>
</reference>
<evidence type="ECO:0000259" key="7">
    <source>
        <dbReference type="Pfam" id="PF02826"/>
    </source>
</evidence>
<sequence>MGYLTVTIQACAQLIVFTPKVKDLSVIFPPFCLHDSYFKGNSNGKITGKMEKIGVLLTTPMSNYLEQELAARFTLFKLWTQSCKNKFFQENSSAIRAVVGDTKCGADAELIDSLPTLEIVASYSVGLDKIDLDKCKDKGVRVTNTPDVLTDDVADLAVGLVLAVLRRVCEFDEFVKSGKWKNGHFELGSKCSGKSVGIVGLGRIGTAIAKRVEAFGCPISYHSRSEKSDANYKYYTNIIDLASNCQILIVACSLTEETHHIVNRKVIDALGPSGILINIGRGAHIDEPELVSALLEGRLAGAGLDVYENEPEVPEQMLGLNNVVLFATCGK</sequence>
<dbReference type="GO" id="GO:0005829">
    <property type="term" value="C:cytosol"/>
    <property type="evidence" value="ECO:0007669"/>
    <property type="project" value="TreeGrafter"/>
</dbReference>
<dbReference type="Pfam" id="PF02826">
    <property type="entry name" value="2-Hacid_dh_C"/>
    <property type="match status" value="1"/>
</dbReference>
<feature type="domain" description="D-isomer specific 2-hydroxyacid dehydrogenase NAD-binding" evidence="7">
    <location>
        <begin position="158"/>
        <end position="325"/>
    </location>
</feature>
<dbReference type="SUPFAM" id="SSF51735">
    <property type="entry name" value="NAD(P)-binding Rossmann-fold domains"/>
    <property type="match status" value="1"/>
</dbReference>
<evidence type="ECO:0000313" key="8">
    <source>
        <dbReference type="EMBL" id="KAK9229077.1"/>
    </source>
</evidence>
<evidence type="ECO:0000256" key="6">
    <source>
        <dbReference type="ARBA" id="ARBA00061400"/>
    </source>
</evidence>
<keyword evidence="9" id="KW-1185">Reference proteome</keyword>
<comment type="caution">
    <text evidence="8">The sequence shown here is derived from an EMBL/GenBank/DDBJ whole genome shotgun (WGS) entry which is preliminary data.</text>
</comment>
<dbReference type="Gene3D" id="3.40.50.720">
    <property type="entry name" value="NAD(P)-binding Rossmann-like Domain"/>
    <property type="match status" value="2"/>
</dbReference>
<dbReference type="GO" id="GO:0009854">
    <property type="term" value="P:oxidative photosynthetic carbon pathway"/>
    <property type="evidence" value="ECO:0007669"/>
    <property type="project" value="UniProtKB-KW"/>
</dbReference>
<dbReference type="InterPro" id="IPR006140">
    <property type="entry name" value="D-isomer_DH_NAD-bd"/>
</dbReference>
<dbReference type="FunFam" id="3.40.50.720:FF:000213">
    <property type="entry name" value="Putative 2-hydroxyacid dehydrogenase"/>
    <property type="match status" value="1"/>
</dbReference>
<organism evidence="8 9">
    <name type="scientific">Citrus x changshan-huyou</name>
    <dbReference type="NCBI Taxonomy" id="2935761"/>
    <lineage>
        <taxon>Eukaryota</taxon>
        <taxon>Viridiplantae</taxon>
        <taxon>Streptophyta</taxon>
        <taxon>Embryophyta</taxon>
        <taxon>Tracheophyta</taxon>
        <taxon>Spermatophyta</taxon>
        <taxon>Magnoliopsida</taxon>
        <taxon>eudicotyledons</taxon>
        <taxon>Gunneridae</taxon>
        <taxon>Pentapetalae</taxon>
        <taxon>rosids</taxon>
        <taxon>malvids</taxon>
        <taxon>Sapindales</taxon>
        <taxon>Rutaceae</taxon>
        <taxon>Aurantioideae</taxon>
        <taxon>Citrus</taxon>
    </lineage>
</organism>
<dbReference type="EMBL" id="JBCGBO010000001">
    <property type="protein sequence ID" value="KAK9229077.1"/>
    <property type="molecule type" value="Genomic_DNA"/>
</dbReference>
<evidence type="ECO:0000256" key="2">
    <source>
        <dbReference type="ARBA" id="ARBA00022857"/>
    </source>
</evidence>
<keyword evidence="1" id="KW-0323">Glycolate pathway</keyword>
<accession>A0AAP0QVU2</accession>
<evidence type="ECO:0000256" key="1">
    <source>
        <dbReference type="ARBA" id="ARBA00022594"/>
    </source>
</evidence>
<evidence type="ECO:0000256" key="5">
    <source>
        <dbReference type="ARBA" id="ARBA00023238"/>
    </source>
</evidence>
<dbReference type="PANTHER" id="PTHR10996">
    <property type="entry name" value="2-HYDROXYACID DEHYDROGENASE-RELATED"/>
    <property type="match status" value="1"/>
</dbReference>
<dbReference type="CDD" id="cd12156">
    <property type="entry name" value="HPPR"/>
    <property type="match status" value="1"/>
</dbReference>
<keyword evidence="3" id="KW-0560">Oxidoreductase</keyword>
<gene>
    <name evidence="8" type="ORF">WN944_022034</name>
</gene>
<dbReference type="AlphaFoldDB" id="A0AAP0QVU2"/>
<dbReference type="PROSITE" id="PS00065">
    <property type="entry name" value="D_2_HYDROXYACID_DH_1"/>
    <property type="match status" value="1"/>
</dbReference>
<name>A0AAP0QVU2_9ROSI</name>
<dbReference type="GO" id="GO:0051287">
    <property type="term" value="F:NAD binding"/>
    <property type="evidence" value="ECO:0007669"/>
    <property type="project" value="InterPro"/>
</dbReference>
<dbReference type="PANTHER" id="PTHR10996:SF235">
    <property type="entry name" value="GLYOXYLATE_HYDROXYPYRUVATE REDUCTASE A HPR2-LIKE"/>
    <property type="match status" value="1"/>
</dbReference>
<evidence type="ECO:0000256" key="3">
    <source>
        <dbReference type="ARBA" id="ARBA00023002"/>
    </source>
</evidence>
<proteinExistence type="inferred from homology"/>
<dbReference type="InterPro" id="IPR029752">
    <property type="entry name" value="D-isomer_DH_CS1"/>
</dbReference>